<dbReference type="SUPFAM" id="SSF47072">
    <property type="entry name" value="Cysteine alpha-hairpin motif"/>
    <property type="match status" value="1"/>
</dbReference>
<keyword evidence="5 6" id="KW-1015">Disulfide bond</keyword>
<dbReference type="PANTHER" id="PTHR15590">
    <property type="entry name" value="CX9C MOTIF-CONTAINING PROTEIN 4"/>
    <property type="match status" value="1"/>
</dbReference>
<comment type="subcellular location">
    <subcellularLocation>
        <location evidence="1">Mitochondrion intermembrane space</location>
    </subcellularLocation>
</comment>
<organism evidence="7 8">
    <name type="scientific">Sporidiobolus salmonicolor</name>
    <name type="common">Yeast-like fungus</name>
    <name type="synonym">Sporobolomyces salmonicolor</name>
    <dbReference type="NCBI Taxonomy" id="5005"/>
    <lineage>
        <taxon>Eukaryota</taxon>
        <taxon>Fungi</taxon>
        <taxon>Dikarya</taxon>
        <taxon>Basidiomycota</taxon>
        <taxon>Pucciniomycotina</taxon>
        <taxon>Microbotryomycetes</taxon>
        <taxon>Sporidiobolales</taxon>
        <taxon>Sporidiobolaceae</taxon>
        <taxon>Sporobolomyces</taxon>
    </lineage>
</organism>
<gene>
    <name evidence="7" type="primary">SPOSA6832_00178</name>
</gene>
<evidence type="ECO:0000256" key="1">
    <source>
        <dbReference type="ARBA" id="ARBA00004569"/>
    </source>
</evidence>
<keyword evidence="8" id="KW-1185">Reference proteome</keyword>
<evidence type="ECO:0000313" key="8">
    <source>
        <dbReference type="Proteomes" id="UP000243876"/>
    </source>
</evidence>
<protein>
    <recommendedName>
        <fullName evidence="3">Cx9C motif-containing protein 4, mitochondrial</fullName>
    </recommendedName>
</protein>
<sequence>MPVSSDPPCHPEACAIQTCLMNKGYQEERCVAHILKLYECCATLYQQRGDGAEGGPSCPNPTVLRRKLEQMKGAAGKQ</sequence>
<dbReference type="AlphaFoldDB" id="A0A0D6EFR0"/>
<evidence type="ECO:0000256" key="5">
    <source>
        <dbReference type="ARBA" id="ARBA00023157"/>
    </source>
</evidence>
<dbReference type="PANTHER" id="PTHR15590:SF0">
    <property type="entry name" value="CX9C MOTIF-CONTAINING PROTEIN 4"/>
    <property type="match status" value="1"/>
</dbReference>
<dbReference type="Gene3D" id="1.10.287.1130">
    <property type="entry name" value="CytochromE C oxidase copper chaperone"/>
    <property type="match status" value="1"/>
</dbReference>
<dbReference type="OrthoDB" id="13601at2759"/>
<evidence type="ECO:0000256" key="2">
    <source>
        <dbReference type="ARBA" id="ARBA00009858"/>
    </source>
</evidence>
<dbReference type="EMBL" id="CENE01000001">
    <property type="protein sequence ID" value="CEQ38721.1"/>
    <property type="molecule type" value="Genomic_DNA"/>
</dbReference>
<evidence type="ECO:0000256" key="3">
    <source>
        <dbReference type="ARBA" id="ARBA00019406"/>
    </source>
</evidence>
<reference evidence="8" key="1">
    <citation type="submission" date="2015-02" db="EMBL/GenBank/DDBJ databases">
        <authorList>
            <person name="Gon?alves P."/>
        </authorList>
    </citation>
    <scope>NUCLEOTIDE SEQUENCE [LARGE SCALE GENOMIC DNA]</scope>
</reference>
<dbReference type="InterPro" id="IPR009069">
    <property type="entry name" value="Cys_alpha_HP_mot_SF"/>
</dbReference>
<feature type="disulfide bond" evidence="6">
    <location>
        <begin position="19"/>
        <end position="30"/>
    </location>
</feature>
<dbReference type="PROSITE" id="PS51808">
    <property type="entry name" value="CHCH"/>
    <property type="match status" value="1"/>
</dbReference>
<dbReference type="Pfam" id="PF08991">
    <property type="entry name" value="CMC4"/>
    <property type="match status" value="1"/>
</dbReference>
<evidence type="ECO:0000256" key="6">
    <source>
        <dbReference type="PIRSR" id="PIRSR627179-50"/>
    </source>
</evidence>
<keyword evidence="4" id="KW-0496">Mitochondrion</keyword>
<accession>A0A0D6EFR0</accession>
<name>A0A0D6EFR0_SPOSA</name>
<evidence type="ECO:0000256" key="4">
    <source>
        <dbReference type="ARBA" id="ARBA00023128"/>
    </source>
</evidence>
<dbReference type="InterPro" id="IPR027179">
    <property type="entry name" value="CMC4"/>
</dbReference>
<dbReference type="GO" id="GO:0005758">
    <property type="term" value="C:mitochondrial intermembrane space"/>
    <property type="evidence" value="ECO:0007669"/>
    <property type="project" value="UniProtKB-SubCell"/>
</dbReference>
<proteinExistence type="inferred from homology"/>
<evidence type="ECO:0000313" key="7">
    <source>
        <dbReference type="EMBL" id="CEQ38721.1"/>
    </source>
</evidence>
<feature type="disulfide bond" evidence="6">
    <location>
        <begin position="9"/>
        <end position="40"/>
    </location>
</feature>
<comment type="similarity">
    <text evidence="2">Belongs to the CMC4 family.</text>
</comment>
<dbReference type="Proteomes" id="UP000243876">
    <property type="component" value="Unassembled WGS sequence"/>
</dbReference>
<feature type="disulfide bond" evidence="6">
    <location>
        <begin position="41"/>
        <end position="58"/>
    </location>
</feature>